<organism evidence="3 4">
    <name type="scientific">Alkanindiges illinoisensis</name>
    <dbReference type="NCBI Taxonomy" id="197183"/>
    <lineage>
        <taxon>Bacteria</taxon>
        <taxon>Pseudomonadati</taxon>
        <taxon>Pseudomonadota</taxon>
        <taxon>Gammaproteobacteria</taxon>
        <taxon>Moraxellales</taxon>
        <taxon>Moraxellaceae</taxon>
        <taxon>Alkanindiges</taxon>
    </lineage>
</organism>
<dbReference type="STRING" id="1120977.GCA_000619845_01267"/>
<feature type="transmembrane region" description="Helical" evidence="2">
    <location>
        <begin position="187"/>
        <end position="208"/>
    </location>
</feature>
<dbReference type="OrthoDB" id="9790659at2"/>
<evidence type="ECO:0000313" key="4">
    <source>
        <dbReference type="Proteomes" id="UP000297834"/>
    </source>
</evidence>
<keyword evidence="4" id="KW-1185">Reference proteome</keyword>
<evidence type="ECO:0000313" key="3">
    <source>
        <dbReference type="EMBL" id="TEU23835.1"/>
    </source>
</evidence>
<dbReference type="InterPro" id="IPR005240">
    <property type="entry name" value="DUF389"/>
</dbReference>
<sequence length="385" mass="41581">MSQNDEKIGNKNDADPTIIISDNPHQDKYEILKEKLRYKQAKRENNKKIDHKQVRLNIQANALPSKTFFIMNTLAGIIAGYGLLANSPAVVIGAMLVAMMTGPISGIALALIDNRMILLGTSLKTLLGGIGLLAAVGILLGIIHDNMPISAEILARTSPNFMDLMVALAGGAAGAFASISTRLSVAVVGVAVATALVPPLVAMGILLAHFEWKLALGAFILVFTNMVAIQFSSSLVLWIAGFRRVTDKEADKSALAFIKRNVISLIMLGFLTVYLGLNLLGTVEKQHYQASTTKHLQVLFSKQNNVIEQVQYIPYNNFMLIRVMLQGDIAPSKQEVLAAQKSIAPGKDGLPVKLQVRFSPVTIVQPELLDDLSLTSTEADSLAQQ</sequence>
<reference evidence="3 4" key="1">
    <citation type="submission" date="2019-03" db="EMBL/GenBank/DDBJ databases">
        <title>Alkanindiges illinoisensis: a potential pathogenic isolated from ascites of a gastric cancer patient with abdominal metastasis.</title>
        <authorList>
            <person name="Hu X."/>
            <person name="Yang B."/>
            <person name="Yan X."/>
            <person name="Lin L."/>
            <person name="Zhao H."/>
            <person name="Zhou F."/>
            <person name="Su B."/>
            <person name="Chen J."/>
            <person name="Rui Y."/>
            <person name="Wang Q."/>
            <person name="Zheng L."/>
        </authorList>
    </citation>
    <scope>NUCLEOTIDE SEQUENCE [LARGE SCALE GENOMIC DNA]</scope>
    <source>
        <strain evidence="3 4">NFYY 23406</strain>
    </source>
</reference>
<dbReference type="Proteomes" id="UP000297834">
    <property type="component" value="Unassembled WGS sequence"/>
</dbReference>
<feature type="transmembrane region" description="Helical" evidence="2">
    <location>
        <begin position="214"/>
        <end position="241"/>
    </location>
</feature>
<dbReference type="EMBL" id="SNTY01000076">
    <property type="protein sequence ID" value="TEU23835.1"/>
    <property type="molecule type" value="Genomic_DNA"/>
</dbReference>
<dbReference type="PANTHER" id="PTHR20992:SF9">
    <property type="entry name" value="AT15442P-RELATED"/>
    <property type="match status" value="1"/>
</dbReference>
<comment type="caution">
    <text evidence="3">The sequence shown here is derived from an EMBL/GenBank/DDBJ whole genome shotgun (WGS) entry which is preliminary data.</text>
</comment>
<protein>
    <submittedName>
        <fullName evidence="3">DUF389 domain-containing protein</fullName>
    </submittedName>
</protein>
<dbReference type="Pfam" id="PF04087">
    <property type="entry name" value="DUF389"/>
    <property type="match status" value="1"/>
</dbReference>
<keyword evidence="2" id="KW-0812">Transmembrane</keyword>
<feature type="transmembrane region" description="Helical" evidence="2">
    <location>
        <begin position="67"/>
        <end position="84"/>
    </location>
</feature>
<name>A0A4Y7X8X0_9GAMM</name>
<dbReference type="PANTHER" id="PTHR20992">
    <property type="entry name" value="AT15442P-RELATED"/>
    <property type="match status" value="1"/>
</dbReference>
<keyword evidence="2" id="KW-0472">Membrane</keyword>
<feature type="transmembrane region" description="Helical" evidence="2">
    <location>
        <begin position="90"/>
        <end position="111"/>
    </location>
</feature>
<evidence type="ECO:0000256" key="2">
    <source>
        <dbReference type="SAM" id="Phobius"/>
    </source>
</evidence>
<accession>A0A4Y7X8X0</accession>
<feature type="transmembrane region" description="Helical" evidence="2">
    <location>
        <begin position="123"/>
        <end position="144"/>
    </location>
</feature>
<keyword evidence="2" id="KW-1133">Transmembrane helix</keyword>
<gene>
    <name evidence="3" type="ORF">E2B99_12905</name>
</gene>
<dbReference type="RefSeq" id="WP_134245515.1">
    <property type="nucleotide sequence ID" value="NZ_SNTY01000076.1"/>
</dbReference>
<feature type="region of interest" description="Disordered" evidence="1">
    <location>
        <begin position="1"/>
        <end position="21"/>
    </location>
</feature>
<evidence type="ECO:0000256" key="1">
    <source>
        <dbReference type="SAM" id="MobiDB-lite"/>
    </source>
</evidence>
<dbReference type="AlphaFoldDB" id="A0A4Y7X8X0"/>
<feature type="compositionally biased region" description="Basic and acidic residues" evidence="1">
    <location>
        <begin position="1"/>
        <end position="14"/>
    </location>
</feature>
<feature type="transmembrane region" description="Helical" evidence="2">
    <location>
        <begin position="262"/>
        <end position="281"/>
    </location>
</feature>
<proteinExistence type="predicted"/>
<feature type="transmembrane region" description="Helical" evidence="2">
    <location>
        <begin position="164"/>
        <end position="180"/>
    </location>
</feature>